<dbReference type="Proteomes" id="UP000222678">
    <property type="component" value="Genome"/>
</dbReference>
<evidence type="ECO:0000313" key="1">
    <source>
        <dbReference type="EMBL" id="AUZ95492.1"/>
    </source>
</evidence>
<keyword evidence="2" id="KW-1185">Reference proteome</keyword>
<dbReference type="RefSeq" id="YP_010660366.1">
    <property type="nucleotide sequence ID" value="NC_070876.1"/>
</dbReference>
<sequence>MGWAIKRKELRIVIAIMASHEGRRDAEWREWGTEADAIPAASVMRRPGTLAEAGIGNWMMVICAPGTC</sequence>
<accession>A0A2L0V0Z2</accession>
<name>A0A2L0V0Z2_9CAUD</name>
<dbReference type="GeneID" id="77936361"/>
<dbReference type="EMBL" id="MF403009">
    <property type="protein sequence ID" value="AUZ95492.1"/>
    <property type="molecule type" value="Genomic_DNA"/>
</dbReference>
<evidence type="ECO:0000313" key="2">
    <source>
        <dbReference type="Proteomes" id="UP000222678"/>
    </source>
</evidence>
<proteinExistence type="predicted"/>
<dbReference type="KEGG" id="vg:77936361"/>
<protein>
    <submittedName>
        <fullName evidence="1">Uncharacterized protein</fullName>
    </submittedName>
</protein>
<reference evidence="1 2" key="1">
    <citation type="submission" date="2017-06" db="EMBL/GenBank/DDBJ databases">
        <authorList>
            <person name="Kim H.J."/>
            <person name="Triplett B.A."/>
        </authorList>
    </citation>
    <scope>NUCLEOTIDE SEQUENCE [LARGE SCALE GENOMIC DNA]</scope>
</reference>
<organism evidence="1 2">
    <name type="scientific">Agrobacterium phage Atu_ph08</name>
    <dbReference type="NCBI Taxonomy" id="2024265"/>
    <lineage>
        <taxon>Viruses</taxon>
        <taxon>Duplodnaviria</taxon>
        <taxon>Heunggongvirae</taxon>
        <taxon>Uroviricota</taxon>
        <taxon>Caudoviricetes</taxon>
        <taxon>Roslyckyvirus</taxon>
        <taxon>Roslyckyvirus ph08</taxon>
    </lineage>
</organism>